<gene>
    <name evidence="2" type="ORF">GCM10011379_29600</name>
</gene>
<reference evidence="2" key="1">
    <citation type="journal article" date="2014" name="Int. J. Syst. Evol. Microbiol.">
        <title>Complete genome sequence of Corynebacterium casei LMG S-19264T (=DSM 44701T), isolated from a smear-ripened cheese.</title>
        <authorList>
            <consortium name="US DOE Joint Genome Institute (JGI-PGF)"/>
            <person name="Walter F."/>
            <person name="Albersmeier A."/>
            <person name="Kalinowski J."/>
            <person name="Ruckert C."/>
        </authorList>
    </citation>
    <scope>NUCLEOTIDE SEQUENCE</scope>
    <source>
        <strain evidence="2">CGMCC 1.15290</strain>
    </source>
</reference>
<reference evidence="2" key="2">
    <citation type="submission" date="2020-09" db="EMBL/GenBank/DDBJ databases">
        <authorList>
            <person name="Sun Q."/>
            <person name="Zhou Y."/>
        </authorList>
    </citation>
    <scope>NUCLEOTIDE SEQUENCE</scope>
    <source>
        <strain evidence="2">CGMCC 1.15290</strain>
    </source>
</reference>
<evidence type="ECO:0000313" key="2">
    <source>
        <dbReference type="EMBL" id="GGH70872.1"/>
    </source>
</evidence>
<sequence length="114" mass="13001">MPIYILTELEKAYDEKSADGIEYALLLGFIFQLFSAKYVGILCRLLGEDWHFKHEDIVLILQDLKSIDSVGALYNAVFLKLEYLNYDESYSLARKCIHALGTIDSDLAQIKFTG</sequence>
<organism evidence="2 3">
    <name type="scientific">Filimonas zeae</name>
    <dbReference type="NCBI Taxonomy" id="1737353"/>
    <lineage>
        <taxon>Bacteria</taxon>
        <taxon>Pseudomonadati</taxon>
        <taxon>Bacteroidota</taxon>
        <taxon>Chitinophagia</taxon>
        <taxon>Chitinophagales</taxon>
        <taxon>Chitinophagaceae</taxon>
        <taxon>Filimonas</taxon>
    </lineage>
</organism>
<keyword evidence="3" id="KW-1185">Reference proteome</keyword>
<keyword evidence="1" id="KW-1133">Transmembrane helix</keyword>
<dbReference type="AlphaFoldDB" id="A0A917MX01"/>
<feature type="transmembrane region" description="Helical" evidence="1">
    <location>
        <begin position="23"/>
        <end position="46"/>
    </location>
</feature>
<dbReference type="Proteomes" id="UP000627292">
    <property type="component" value="Unassembled WGS sequence"/>
</dbReference>
<dbReference type="EMBL" id="BMIB01000003">
    <property type="protein sequence ID" value="GGH70872.1"/>
    <property type="molecule type" value="Genomic_DNA"/>
</dbReference>
<comment type="caution">
    <text evidence="2">The sequence shown here is derived from an EMBL/GenBank/DDBJ whole genome shotgun (WGS) entry which is preliminary data.</text>
</comment>
<evidence type="ECO:0000313" key="3">
    <source>
        <dbReference type="Proteomes" id="UP000627292"/>
    </source>
</evidence>
<protein>
    <submittedName>
        <fullName evidence="2">Uncharacterized protein</fullName>
    </submittedName>
</protein>
<accession>A0A917MX01</accession>
<proteinExistence type="predicted"/>
<name>A0A917MX01_9BACT</name>
<evidence type="ECO:0000256" key="1">
    <source>
        <dbReference type="SAM" id="Phobius"/>
    </source>
</evidence>
<keyword evidence="1" id="KW-0472">Membrane</keyword>
<keyword evidence="1" id="KW-0812">Transmembrane</keyword>